<evidence type="ECO:0000313" key="1">
    <source>
        <dbReference type="EMBL" id="KAH1906476.1"/>
    </source>
</evidence>
<evidence type="ECO:0000313" key="2">
    <source>
        <dbReference type="Proteomes" id="UP000813423"/>
    </source>
</evidence>
<gene>
    <name evidence="1" type="ORF">KXV57_005490</name>
</gene>
<reference evidence="1" key="1">
    <citation type="submission" date="2021-08" db="EMBL/GenBank/DDBJ databases">
        <title>Global Aspergillus fumigatus from environmental and clinical sources.</title>
        <authorList>
            <person name="Barber A."/>
            <person name="Sae-Ong T."/>
        </authorList>
    </citation>
    <scope>NUCLEOTIDE SEQUENCE</scope>
    <source>
        <strain evidence="1">NRZ-2016-071</strain>
    </source>
</reference>
<accession>A0A9P8STN9</accession>
<dbReference type="AlphaFoldDB" id="A0A9P8STN9"/>
<proteinExistence type="predicted"/>
<dbReference type="EMBL" id="JAIBSC010000037">
    <property type="protein sequence ID" value="KAH1906476.1"/>
    <property type="molecule type" value="Genomic_DNA"/>
</dbReference>
<dbReference type="Proteomes" id="UP000813423">
    <property type="component" value="Unassembled WGS sequence"/>
</dbReference>
<name>A0A9P8STN9_ASPFM</name>
<organism evidence="1 2">
    <name type="scientific">Aspergillus fumigatus</name>
    <name type="common">Neosartorya fumigata</name>
    <dbReference type="NCBI Taxonomy" id="746128"/>
    <lineage>
        <taxon>Eukaryota</taxon>
        <taxon>Fungi</taxon>
        <taxon>Dikarya</taxon>
        <taxon>Ascomycota</taxon>
        <taxon>Pezizomycotina</taxon>
        <taxon>Eurotiomycetes</taxon>
        <taxon>Eurotiomycetidae</taxon>
        <taxon>Eurotiales</taxon>
        <taxon>Aspergillaceae</taxon>
        <taxon>Aspergillus</taxon>
        <taxon>Aspergillus subgen. Fumigati</taxon>
    </lineage>
</organism>
<sequence length="72" mass="8275">MTNVATVLTDRPCNALKDLAVTQPDDEFYSEEVIRDPPGQEDRNLVENQDVYITYFILGHSLDSKILDQYIQ</sequence>
<protein>
    <submittedName>
        <fullName evidence="1">Uncharacterized protein</fullName>
    </submittedName>
</protein>
<comment type="caution">
    <text evidence="1">The sequence shown here is derived from an EMBL/GenBank/DDBJ whole genome shotgun (WGS) entry which is preliminary data.</text>
</comment>